<dbReference type="RefSeq" id="WP_069927683.1">
    <property type="nucleotide sequence ID" value="NZ_MEHI01000001.1"/>
</dbReference>
<comment type="caution">
    <text evidence="2">The sequence shown here is derived from an EMBL/GenBank/DDBJ whole genome shotgun (WGS) entry which is preliminary data.</text>
</comment>
<protein>
    <submittedName>
        <fullName evidence="2">Uncharacterized protein</fullName>
    </submittedName>
</protein>
<reference evidence="2 3" key="1">
    <citation type="submission" date="2016-08" db="EMBL/GenBank/DDBJ databases">
        <title>Complete genome sequence of Streptomyces agglomeratus strain 6-3-2, a novel anti-MRSA actinomycete isolated from Wuli of Tebit, China.</title>
        <authorList>
            <person name="Chen X."/>
        </authorList>
    </citation>
    <scope>NUCLEOTIDE SEQUENCE [LARGE SCALE GENOMIC DNA]</scope>
    <source>
        <strain evidence="2 3">6-3-2</strain>
    </source>
</reference>
<evidence type="ECO:0000313" key="2">
    <source>
        <dbReference type="EMBL" id="OEJ25780.1"/>
    </source>
</evidence>
<dbReference type="AlphaFoldDB" id="A0A1E5P8C2"/>
<organism evidence="2 3">
    <name type="scientific">Streptomyces agglomeratus</name>
    <dbReference type="NCBI Taxonomy" id="285458"/>
    <lineage>
        <taxon>Bacteria</taxon>
        <taxon>Bacillati</taxon>
        <taxon>Actinomycetota</taxon>
        <taxon>Actinomycetes</taxon>
        <taxon>Kitasatosporales</taxon>
        <taxon>Streptomycetaceae</taxon>
        <taxon>Streptomyces</taxon>
    </lineage>
</organism>
<feature type="compositionally biased region" description="Basic and acidic residues" evidence="1">
    <location>
        <begin position="1"/>
        <end position="56"/>
    </location>
</feature>
<dbReference type="OrthoDB" id="3874172at2"/>
<feature type="region of interest" description="Disordered" evidence="1">
    <location>
        <begin position="755"/>
        <end position="783"/>
    </location>
</feature>
<keyword evidence="3" id="KW-1185">Reference proteome</keyword>
<accession>A0A1E5P8C2</accession>
<dbReference type="Proteomes" id="UP000095759">
    <property type="component" value="Unassembled WGS sequence"/>
</dbReference>
<feature type="region of interest" description="Disordered" evidence="1">
    <location>
        <begin position="1"/>
        <end position="68"/>
    </location>
</feature>
<dbReference type="EMBL" id="MEHJ01000001">
    <property type="protein sequence ID" value="OEJ25780.1"/>
    <property type="molecule type" value="Genomic_DNA"/>
</dbReference>
<gene>
    <name evidence="2" type="ORF">AS594_16040</name>
</gene>
<sequence>MSDARDERQRDRDKDNHNDEARLGEGRNRGGGDKDKDKDHDEGRGMDPGRGGDDPKQAAPSPQDEPAPEAWEAVEQLFALAPHLRAGRANVMGDTRVSGDVVAGDKHMHLHGVDGPARLRPVGPVPAADLERVALTFAPNRRYDELCADLADQRVLVLRGRRGTGRRTAALRMMTQVAKDADVIALDPGTEPAEFADHVRPGRAHFVMDPLTSEDGPLRDVHLHAVRRRLADSNGLFVVVASPGTVLDGPVAYDWEPPGPADVVHAHLAHLMRPADSPDSSGPADPAGIRRLLELDETVRYLSASPMPQEAAGFARLLAAYAEGRCGAEELSGYGRTSAEAVVDAWFGGGAVELRDKAFLISLAAFDGSPYPLVADLGDRLYGHLRAAEEPDRPAGCSAFGTSRSERLALARAREFEDETVTPWGVVAERVVAFENSHIWSAVLRHVWTSHPAARGPVLEWLDALVADQRALVRLRGAVTAGVLAGSDFGYAFDRFLGRWASSPALMERQLAAWALYTAAEHGMDTVVRRLLSNWSGHSDQGRRWTVARTYALLGGPTAATALRDIGRMATSATVPDAALGAALEQTLEALLQGPAATTVLERLGQWQDPRGPLRELAVKGFLRGTARRRAEPGAGTAWPRLLWLADRDPLARRYVVVLWRELFGDRTVRDEARRAFARWVRAAETASSRAAAHGAAFPGARAAGHGPVFGAAGPEGVSDVEEALSRLLPELVVTANDRDRMDYLLRRLCDDGGQPGPAAGRLRDALHGGAPRSGPPSPRAAF</sequence>
<evidence type="ECO:0000313" key="3">
    <source>
        <dbReference type="Proteomes" id="UP000095759"/>
    </source>
</evidence>
<feature type="compositionally biased region" description="Pro residues" evidence="1">
    <location>
        <begin position="774"/>
        <end position="783"/>
    </location>
</feature>
<evidence type="ECO:0000256" key="1">
    <source>
        <dbReference type="SAM" id="MobiDB-lite"/>
    </source>
</evidence>
<name>A0A1E5P8C2_9ACTN</name>
<proteinExistence type="predicted"/>